<keyword evidence="3" id="KW-1185">Reference proteome</keyword>
<feature type="compositionally biased region" description="Basic and acidic residues" evidence="1">
    <location>
        <begin position="1"/>
        <end position="15"/>
    </location>
</feature>
<evidence type="ECO:0000313" key="3">
    <source>
        <dbReference type="Proteomes" id="UP000799766"/>
    </source>
</evidence>
<protein>
    <submittedName>
        <fullName evidence="2">Uncharacterized protein</fullName>
    </submittedName>
</protein>
<dbReference type="EMBL" id="MU001699">
    <property type="protein sequence ID" value="KAF2453173.1"/>
    <property type="molecule type" value="Genomic_DNA"/>
</dbReference>
<sequence length="75" mass="8795">MDRRSYEWSIHRGQEHSPFSPARLQQTAMRPTQAKGKEIQTPTDKERIIPKQKISLTHRDEHARLWPPRLPTPGS</sequence>
<organism evidence="2 3">
    <name type="scientific">Lineolata rhizophorae</name>
    <dbReference type="NCBI Taxonomy" id="578093"/>
    <lineage>
        <taxon>Eukaryota</taxon>
        <taxon>Fungi</taxon>
        <taxon>Dikarya</taxon>
        <taxon>Ascomycota</taxon>
        <taxon>Pezizomycotina</taxon>
        <taxon>Dothideomycetes</taxon>
        <taxon>Dothideomycetes incertae sedis</taxon>
        <taxon>Lineolatales</taxon>
        <taxon>Lineolataceae</taxon>
        <taxon>Lineolata</taxon>
    </lineage>
</organism>
<name>A0A6A6NPF9_9PEZI</name>
<reference evidence="2" key="1">
    <citation type="journal article" date="2020" name="Stud. Mycol.">
        <title>101 Dothideomycetes genomes: a test case for predicting lifestyles and emergence of pathogens.</title>
        <authorList>
            <person name="Haridas S."/>
            <person name="Albert R."/>
            <person name="Binder M."/>
            <person name="Bloem J."/>
            <person name="Labutti K."/>
            <person name="Salamov A."/>
            <person name="Andreopoulos B."/>
            <person name="Baker S."/>
            <person name="Barry K."/>
            <person name="Bills G."/>
            <person name="Bluhm B."/>
            <person name="Cannon C."/>
            <person name="Castanera R."/>
            <person name="Culley D."/>
            <person name="Daum C."/>
            <person name="Ezra D."/>
            <person name="Gonzalez J."/>
            <person name="Henrissat B."/>
            <person name="Kuo A."/>
            <person name="Liang C."/>
            <person name="Lipzen A."/>
            <person name="Lutzoni F."/>
            <person name="Magnuson J."/>
            <person name="Mondo S."/>
            <person name="Nolan M."/>
            <person name="Ohm R."/>
            <person name="Pangilinan J."/>
            <person name="Park H.-J."/>
            <person name="Ramirez L."/>
            <person name="Alfaro M."/>
            <person name="Sun H."/>
            <person name="Tritt A."/>
            <person name="Yoshinaga Y."/>
            <person name="Zwiers L.-H."/>
            <person name="Turgeon B."/>
            <person name="Goodwin S."/>
            <person name="Spatafora J."/>
            <person name="Crous P."/>
            <person name="Grigoriev I."/>
        </authorList>
    </citation>
    <scope>NUCLEOTIDE SEQUENCE</scope>
    <source>
        <strain evidence="2">ATCC 16933</strain>
    </source>
</reference>
<evidence type="ECO:0000256" key="1">
    <source>
        <dbReference type="SAM" id="MobiDB-lite"/>
    </source>
</evidence>
<proteinExistence type="predicted"/>
<evidence type="ECO:0000313" key="2">
    <source>
        <dbReference type="EMBL" id="KAF2453173.1"/>
    </source>
</evidence>
<accession>A0A6A6NPF9</accession>
<dbReference type="AlphaFoldDB" id="A0A6A6NPF9"/>
<dbReference type="Proteomes" id="UP000799766">
    <property type="component" value="Unassembled WGS sequence"/>
</dbReference>
<feature type="region of interest" description="Disordered" evidence="1">
    <location>
        <begin position="1"/>
        <end position="41"/>
    </location>
</feature>
<gene>
    <name evidence="2" type="ORF">BDY21DRAFT_142353</name>
</gene>